<evidence type="ECO:0000313" key="1">
    <source>
        <dbReference type="EMBL" id="KAF5181996.1"/>
    </source>
</evidence>
<comment type="caution">
    <text evidence="1">The sequence shown here is derived from an EMBL/GenBank/DDBJ whole genome shotgun (WGS) entry which is preliminary data.</text>
</comment>
<evidence type="ECO:0000313" key="2">
    <source>
        <dbReference type="Proteomes" id="UP000554482"/>
    </source>
</evidence>
<name>A0A7J6VA83_THATH</name>
<protein>
    <submittedName>
        <fullName evidence="1">Uncharacterized protein</fullName>
    </submittedName>
</protein>
<organism evidence="1 2">
    <name type="scientific">Thalictrum thalictroides</name>
    <name type="common">Rue-anemone</name>
    <name type="synonym">Anemone thalictroides</name>
    <dbReference type="NCBI Taxonomy" id="46969"/>
    <lineage>
        <taxon>Eukaryota</taxon>
        <taxon>Viridiplantae</taxon>
        <taxon>Streptophyta</taxon>
        <taxon>Embryophyta</taxon>
        <taxon>Tracheophyta</taxon>
        <taxon>Spermatophyta</taxon>
        <taxon>Magnoliopsida</taxon>
        <taxon>Ranunculales</taxon>
        <taxon>Ranunculaceae</taxon>
        <taxon>Thalictroideae</taxon>
        <taxon>Thalictrum</taxon>
    </lineage>
</organism>
<gene>
    <name evidence="1" type="ORF">FRX31_028417</name>
</gene>
<sequence length="74" mass="8639">MVFIWKSRCRRFWSSTKASKWHFQSSSNMQRTKWIDFFGGGFGFQIGITNGKRSWDYSSLAAGGFDKPITRNFT</sequence>
<proteinExistence type="predicted"/>
<keyword evidence="2" id="KW-1185">Reference proteome</keyword>
<accession>A0A7J6VA83</accession>
<dbReference type="EMBL" id="JABWDY010035437">
    <property type="protein sequence ID" value="KAF5181996.1"/>
    <property type="molecule type" value="Genomic_DNA"/>
</dbReference>
<dbReference type="AlphaFoldDB" id="A0A7J6VA83"/>
<dbReference type="Proteomes" id="UP000554482">
    <property type="component" value="Unassembled WGS sequence"/>
</dbReference>
<reference evidence="1 2" key="1">
    <citation type="submission" date="2020-06" db="EMBL/GenBank/DDBJ databases">
        <title>Transcriptomic and genomic resources for Thalictrum thalictroides and T. hernandezii: Facilitating candidate gene discovery in an emerging model plant lineage.</title>
        <authorList>
            <person name="Arias T."/>
            <person name="Riano-Pachon D.M."/>
            <person name="Di Stilio V.S."/>
        </authorList>
    </citation>
    <scope>NUCLEOTIDE SEQUENCE [LARGE SCALE GENOMIC DNA]</scope>
    <source>
        <strain evidence="2">cv. WT478/WT964</strain>
        <tissue evidence="1">Leaves</tissue>
    </source>
</reference>